<dbReference type="EMBL" id="BJMM01000004">
    <property type="protein sequence ID" value="GEB48947.1"/>
    <property type="molecule type" value="Genomic_DNA"/>
</dbReference>
<dbReference type="RefSeq" id="WP_141275263.1">
    <property type="nucleotide sequence ID" value="NZ_BJMM01000004.1"/>
</dbReference>
<organism evidence="3 4">
    <name type="scientific">Streptomyces cacaoi</name>
    <dbReference type="NCBI Taxonomy" id="1898"/>
    <lineage>
        <taxon>Bacteria</taxon>
        <taxon>Bacillati</taxon>
        <taxon>Actinomycetota</taxon>
        <taxon>Actinomycetes</taxon>
        <taxon>Kitasatosporales</taxon>
        <taxon>Streptomycetaceae</taxon>
        <taxon>Streptomyces</taxon>
    </lineage>
</organism>
<dbReference type="CDD" id="cd00085">
    <property type="entry name" value="HNHc"/>
    <property type="match status" value="1"/>
</dbReference>
<dbReference type="NCBIfam" id="NF045808">
    <property type="entry name" value="PT-DNA_restrict"/>
    <property type="match status" value="1"/>
</dbReference>
<evidence type="ECO:0000259" key="2">
    <source>
        <dbReference type="Pfam" id="PF26340"/>
    </source>
</evidence>
<feature type="domain" description="ScoMcrA-like DNA sulfur-binding" evidence="2">
    <location>
        <begin position="3"/>
        <end position="150"/>
    </location>
</feature>
<dbReference type="InterPro" id="IPR058813">
    <property type="entry name" value="DNA-SBD_ScoMcrA"/>
</dbReference>
<dbReference type="Gene3D" id="1.10.30.50">
    <property type="match status" value="1"/>
</dbReference>
<feature type="domain" description="HNH nuclease" evidence="1">
    <location>
        <begin position="190"/>
        <end position="244"/>
    </location>
</feature>
<reference evidence="3 4" key="1">
    <citation type="submission" date="2019-06" db="EMBL/GenBank/DDBJ databases">
        <title>Whole genome shotgun sequence of Streptomyces cacaoi subsp. cacaoi NBRC 12748.</title>
        <authorList>
            <person name="Hosoyama A."/>
            <person name="Uohara A."/>
            <person name="Ohji S."/>
            <person name="Ichikawa N."/>
        </authorList>
    </citation>
    <scope>NUCLEOTIDE SEQUENCE [LARGE SCALE GENOMIC DNA]</scope>
    <source>
        <strain evidence="3 4">NBRC 12748</strain>
    </source>
</reference>
<dbReference type="InterPro" id="IPR011396">
    <property type="entry name" value="PT_DNA_restrict"/>
</dbReference>
<keyword evidence="3" id="KW-0540">Nuclease</keyword>
<protein>
    <submittedName>
        <fullName evidence="3">Endonuclease</fullName>
    </submittedName>
</protein>
<proteinExistence type="predicted"/>
<keyword evidence="4" id="KW-1185">Reference proteome</keyword>
<dbReference type="Proteomes" id="UP000319210">
    <property type="component" value="Unassembled WGS sequence"/>
</dbReference>
<dbReference type="Pfam" id="PF26340">
    <property type="entry name" value="DNA-SBD_ScoMcrA"/>
    <property type="match status" value="1"/>
</dbReference>
<name>A0A4Y3QWA1_STRCI</name>
<dbReference type="AlphaFoldDB" id="A0A4Y3QWA1"/>
<evidence type="ECO:0000313" key="3">
    <source>
        <dbReference type="EMBL" id="GEB48947.1"/>
    </source>
</evidence>
<accession>A0A4Y3QWA1</accession>
<dbReference type="GO" id="GO:0004519">
    <property type="term" value="F:endonuclease activity"/>
    <property type="evidence" value="ECO:0007669"/>
    <property type="project" value="UniProtKB-KW"/>
</dbReference>
<keyword evidence="3" id="KW-0378">Hydrolase</keyword>
<dbReference type="PIRSF" id="PIRSF030850">
    <property type="entry name" value="UCP030850"/>
    <property type="match status" value="1"/>
</dbReference>
<dbReference type="InterPro" id="IPR003615">
    <property type="entry name" value="HNH_nuc"/>
</dbReference>
<evidence type="ECO:0000259" key="1">
    <source>
        <dbReference type="Pfam" id="PF13391"/>
    </source>
</evidence>
<comment type="caution">
    <text evidence="3">The sequence shown here is derived from an EMBL/GenBank/DDBJ whole genome shotgun (WGS) entry which is preliminary data.</text>
</comment>
<dbReference type="Pfam" id="PF13391">
    <property type="entry name" value="HNH_2"/>
    <property type="match status" value="1"/>
</dbReference>
<keyword evidence="3" id="KW-0255">Endonuclease</keyword>
<gene>
    <name evidence="3" type="ORF">SCA03_14980</name>
</gene>
<dbReference type="OrthoDB" id="4464809at2"/>
<sequence>MEDWVARVGALRQWGGGGERAPHKPLLLLYALGRYRDDPDGALRYSDVEEDLAGLLREYGPPRRTSAGYPFHHLTGDGVWEVHTDAGPGSPGPNVGELRSRGAAGRLAPGLRAALAERPALLGDLVHTLLHLHFPPSLHADIAADTGLDEVPGQPLAPTAERTGVRRLVRDPRAAAALRRRVLDAYGRRCAFCGFDGALDRRPVGLEAAHVRWWAHRGPDVPANTLCLCALHHRLFDKGVLGVDERARIAVSPRFTARGTAARAQVDALGGRPVAVPEDGSEPVAPQYARWHARQVFRA</sequence>
<evidence type="ECO:0000313" key="4">
    <source>
        <dbReference type="Proteomes" id="UP000319210"/>
    </source>
</evidence>